<protein>
    <recommendedName>
        <fullName evidence="6">Radical SAM core domain-containing protein</fullName>
    </recommendedName>
</protein>
<dbReference type="InterPro" id="IPR013785">
    <property type="entry name" value="Aldolase_TIM"/>
</dbReference>
<evidence type="ECO:0000256" key="2">
    <source>
        <dbReference type="ARBA" id="ARBA00022691"/>
    </source>
</evidence>
<dbReference type="SFLD" id="SFLDG01067">
    <property type="entry name" value="SPASM/twitch_domain_containing"/>
    <property type="match status" value="1"/>
</dbReference>
<feature type="domain" description="Radical SAM core" evidence="6">
    <location>
        <begin position="83"/>
        <end position="262"/>
    </location>
</feature>
<dbReference type="InterPro" id="IPR023867">
    <property type="entry name" value="Sulphatase_maturase_rSAM"/>
</dbReference>
<evidence type="ECO:0000256" key="5">
    <source>
        <dbReference type="ARBA" id="ARBA00023014"/>
    </source>
</evidence>
<dbReference type="Pfam" id="PF04055">
    <property type="entry name" value="Radical_SAM"/>
    <property type="match status" value="1"/>
</dbReference>
<dbReference type="InterPro" id="IPR007197">
    <property type="entry name" value="rSAM"/>
</dbReference>
<evidence type="ECO:0000313" key="8">
    <source>
        <dbReference type="Proteomes" id="UP000249852"/>
    </source>
</evidence>
<organism evidence="7 8">
    <name type="scientific">Prevotella pallens</name>
    <dbReference type="NCBI Taxonomy" id="60133"/>
    <lineage>
        <taxon>Bacteria</taxon>
        <taxon>Pseudomonadati</taxon>
        <taxon>Bacteroidota</taxon>
        <taxon>Bacteroidia</taxon>
        <taxon>Bacteroidales</taxon>
        <taxon>Prevotellaceae</taxon>
        <taxon>Prevotella</taxon>
    </lineage>
</organism>
<dbReference type="SUPFAM" id="SSF102114">
    <property type="entry name" value="Radical SAM enzymes"/>
    <property type="match status" value="1"/>
</dbReference>
<keyword evidence="3" id="KW-0479">Metal-binding</keyword>
<proteinExistence type="predicted"/>
<keyword evidence="8" id="KW-1185">Reference proteome</keyword>
<dbReference type="PANTHER" id="PTHR43273:SF8">
    <property type="entry name" value="RADICAL SAM DOMAIN PROTEIN"/>
    <property type="match status" value="1"/>
</dbReference>
<comment type="cofactor">
    <cofactor evidence="1">
        <name>[4Fe-4S] cluster</name>
        <dbReference type="ChEBI" id="CHEBI:49883"/>
    </cofactor>
</comment>
<evidence type="ECO:0000313" key="7">
    <source>
        <dbReference type="EMBL" id="RAS45179.1"/>
    </source>
</evidence>
<keyword evidence="2" id="KW-0949">S-adenosyl-L-methionine</keyword>
<comment type="caution">
    <text evidence="7">The sequence shown here is derived from an EMBL/GenBank/DDBJ whole genome shotgun (WGS) entry which is preliminary data.</text>
</comment>
<gene>
    <name evidence="7" type="ORF">BC673_11222</name>
</gene>
<dbReference type="RefSeq" id="WP_006043842.1">
    <property type="nucleotide sequence ID" value="NZ_JABZUQ010000031.1"/>
</dbReference>
<evidence type="ECO:0000256" key="1">
    <source>
        <dbReference type="ARBA" id="ARBA00001966"/>
    </source>
</evidence>
<dbReference type="InterPro" id="IPR026407">
    <property type="entry name" value="SAM_GG-Bacter"/>
</dbReference>
<name>A0ABX9DRB2_9BACT</name>
<dbReference type="NCBIfam" id="TIGR04148">
    <property type="entry name" value="GG_samocin_CFB"/>
    <property type="match status" value="1"/>
</dbReference>
<keyword evidence="4" id="KW-0408">Iron</keyword>
<sequence length="469" mass="53927">MEAIVFQTQNENSYLYSPLKKAILPLSKNVYDIISNDRNEGDETFRQLKQYGYLDKYTSSFDSYITGNTIQGVLVKLSQIIFETTTLCNLRCEYCCYSEGYDTFDSRRGMLGNLKFETAKSIIDYLAILFQKEPLSNAPKEPFAISFYGGEPLMNFDVVRQIVEYAERIDFRNRSLFFTMTTNAMLLSKYADFLSRHKFKMLISLDGNKENDSYRITPNGNPSFDIVMKNLKCVENLYSEWFATFRYNAVFTNKSDVREIVDWFKMQFNTTPNFSPLHVPTEDAKDGNRILSMLKTFEIPEDIELVPSLITQNPLFNRILVFTTRLLNNSVSKESELLVDESIENSTLPTGTCIPFSKRLFVSYNGKIHPCEKVNRDSPLGYIDNSGCVHIDCNEVANGFMKRIAEVSSLCKKCYMQFCCTKCSFCYSNGKCEEFTSKSKFAKLLSDAVSYIESHPDIIEVLEENIIIK</sequence>
<dbReference type="Gene3D" id="3.20.20.70">
    <property type="entry name" value="Aldolase class I"/>
    <property type="match status" value="1"/>
</dbReference>
<dbReference type="PANTHER" id="PTHR43273">
    <property type="entry name" value="ANAEROBIC SULFATASE-MATURATING ENZYME HOMOLOG ASLB-RELATED"/>
    <property type="match status" value="1"/>
</dbReference>
<reference evidence="7 8" key="1">
    <citation type="submission" date="2018-06" db="EMBL/GenBank/DDBJ databases">
        <title>Genomic Encyclopedia of Archaeal and Bacterial Type Strains, Phase II (KMG-II): from individual species to whole genera.</title>
        <authorList>
            <person name="Goeker M."/>
        </authorList>
    </citation>
    <scope>NUCLEOTIDE SEQUENCE [LARGE SCALE GENOMIC DNA]</scope>
    <source>
        <strain evidence="7 8">DSM 18710</strain>
    </source>
</reference>
<accession>A0ABX9DRB2</accession>
<evidence type="ECO:0000256" key="3">
    <source>
        <dbReference type="ARBA" id="ARBA00022723"/>
    </source>
</evidence>
<dbReference type="InterPro" id="IPR058240">
    <property type="entry name" value="rSAM_sf"/>
</dbReference>
<dbReference type="SFLD" id="SFLDS00029">
    <property type="entry name" value="Radical_SAM"/>
    <property type="match status" value="1"/>
</dbReference>
<dbReference type="EMBL" id="QLTQ01000012">
    <property type="protein sequence ID" value="RAS45179.1"/>
    <property type="molecule type" value="Genomic_DNA"/>
</dbReference>
<dbReference type="SFLD" id="SFLDG01384">
    <property type="entry name" value="thioether_bond_formation_requi"/>
    <property type="match status" value="1"/>
</dbReference>
<evidence type="ECO:0000256" key="4">
    <source>
        <dbReference type="ARBA" id="ARBA00023004"/>
    </source>
</evidence>
<keyword evidence="5" id="KW-0411">Iron-sulfur</keyword>
<dbReference type="CDD" id="cd01335">
    <property type="entry name" value="Radical_SAM"/>
    <property type="match status" value="1"/>
</dbReference>
<dbReference type="SFLD" id="SFLDG01386">
    <property type="entry name" value="main_SPASM_domain-containing"/>
    <property type="match status" value="1"/>
</dbReference>
<evidence type="ECO:0000259" key="6">
    <source>
        <dbReference type="Pfam" id="PF04055"/>
    </source>
</evidence>
<dbReference type="Proteomes" id="UP000249852">
    <property type="component" value="Unassembled WGS sequence"/>
</dbReference>